<keyword evidence="2" id="KW-0472">Membrane</keyword>
<proteinExistence type="predicted"/>
<feature type="transmembrane region" description="Helical" evidence="2">
    <location>
        <begin position="30"/>
        <end position="49"/>
    </location>
</feature>
<feature type="compositionally biased region" description="Basic and acidic residues" evidence="1">
    <location>
        <begin position="208"/>
        <end position="224"/>
    </location>
</feature>
<dbReference type="EMBL" id="AB127588">
    <property type="protein sequence ID" value="BAD42589.1"/>
    <property type="molecule type" value="Genomic_DNA"/>
</dbReference>
<name>Q68BJ1_RHOER</name>
<dbReference type="AlphaFoldDB" id="Q68BJ1"/>
<keyword evidence="3" id="KW-0614">Plasmid</keyword>
<reference evidence="3" key="1">
    <citation type="journal article" date="2004" name="Appl. Environ. Microbiol.">
        <title>Isolation and characterization of a rolling-circle-type plasmid from Rhodococcus erythropolis and application of the plasmid to multiple-recombinant-protein expression.</title>
        <authorList>
            <person name="Nakashima N."/>
            <person name="Tamura T."/>
        </authorList>
    </citation>
    <scope>NUCLEOTIDE SEQUENCE</scope>
    <source>
        <strain evidence="3">DSM 8424</strain>
        <plasmid evidence="3">pRE8424</plasmid>
    </source>
</reference>
<evidence type="ECO:0000256" key="2">
    <source>
        <dbReference type="SAM" id="Phobius"/>
    </source>
</evidence>
<keyword evidence="2" id="KW-1133">Transmembrane helix</keyword>
<feature type="transmembrane region" description="Helical" evidence="2">
    <location>
        <begin position="55"/>
        <end position="72"/>
    </location>
</feature>
<geneLocation type="plasmid" evidence="3">
    <name>pRE8424</name>
</geneLocation>
<keyword evidence="2" id="KW-0812">Transmembrane</keyword>
<accession>Q68BJ1</accession>
<evidence type="ECO:0000256" key="1">
    <source>
        <dbReference type="SAM" id="MobiDB-lite"/>
    </source>
</evidence>
<organism evidence="3">
    <name type="scientific">Rhodococcus erythropolis</name>
    <name type="common">Arthrobacter picolinophilus</name>
    <dbReference type="NCBI Taxonomy" id="1833"/>
    <lineage>
        <taxon>Bacteria</taxon>
        <taxon>Bacillati</taxon>
        <taxon>Actinomycetota</taxon>
        <taxon>Actinomycetes</taxon>
        <taxon>Mycobacteriales</taxon>
        <taxon>Nocardiaceae</taxon>
        <taxon>Rhodococcus</taxon>
        <taxon>Rhodococcus erythropolis group</taxon>
    </lineage>
</organism>
<sequence length="224" mass="25143">MSNYEAVRRGDQVRRRTTWQIMRGKLKAKIADYPILSSTFLLLLVLYIFDAEMWLLASVLLVCVVAMVYLRDRTKARRRKRRTARWWRGTPEVAGAAANLGLINSSGQPPLIRSYKFSDDGLTRSVAFDLPTGITGEDMTSKTVKIADAFGALRASFTKVEPRRVELLLIDADTISQARDAAWLSDVEDSSAGTLKEEAGGILGDNRPWWEQEKDLPFDKSTDA</sequence>
<protein>
    <submittedName>
        <fullName evidence="3">ORF3 protein</fullName>
    </submittedName>
</protein>
<gene>
    <name evidence="3" type="primary">ORF3</name>
</gene>
<evidence type="ECO:0000313" key="3">
    <source>
        <dbReference type="EMBL" id="BAD42589.1"/>
    </source>
</evidence>
<feature type="region of interest" description="Disordered" evidence="1">
    <location>
        <begin position="194"/>
        <end position="224"/>
    </location>
</feature>